<feature type="domain" description="Luciferase-like" evidence="5">
    <location>
        <begin position="14"/>
        <end position="243"/>
    </location>
</feature>
<dbReference type="GO" id="GO:0008726">
    <property type="term" value="F:alkanesulfonate monooxygenase activity"/>
    <property type="evidence" value="ECO:0007669"/>
    <property type="project" value="TreeGrafter"/>
</dbReference>
<dbReference type="Gene3D" id="3.20.20.30">
    <property type="entry name" value="Luciferase-like domain"/>
    <property type="match status" value="1"/>
</dbReference>
<evidence type="ECO:0000259" key="5">
    <source>
        <dbReference type="Pfam" id="PF00296"/>
    </source>
</evidence>
<dbReference type="OrthoDB" id="3206024at2"/>
<dbReference type="AlphaFoldDB" id="A0A1H3Q2Z2"/>
<name>A0A1H3Q2Z2_9PSEU</name>
<dbReference type="STRING" id="589385.SAMN05421504_10982"/>
<dbReference type="InterPro" id="IPR036661">
    <property type="entry name" value="Luciferase-like_sf"/>
</dbReference>
<dbReference type="PANTHER" id="PTHR42847:SF4">
    <property type="entry name" value="ALKANESULFONATE MONOOXYGENASE-RELATED"/>
    <property type="match status" value="1"/>
</dbReference>
<evidence type="ECO:0000256" key="1">
    <source>
        <dbReference type="ARBA" id="ARBA00022630"/>
    </source>
</evidence>
<evidence type="ECO:0000313" key="7">
    <source>
        <dbReference type="Proteomes" id="UP000199515"/>
    </source>
</evidence>
<keyword evidence="4" id="KW-0503">Monooxygenase</keyword>
<dbReference type="Proteomes" id="UP000199515">
    <property type="component" value="Unassembled WGS sequence"/>
</dbReference>
<dbReference type="RefSeq" id="WP_091296223.1">
    <property type="nucleotide sequence ID" value="NZ_FNON01000009.1"/>
</dbReference>
<dbReference type="InterPro" id="IPR050172">
    <property type="entry name" value="SsuD_RutA_monooxygenase"/>
</dbReference>
<dbReference type="EMBL" id="FNON01000009">
    <property type="protein sequence ID" value="SDZ07756.1"/>
    <property type="molecule type" value="Genomic_DNA"/>
</dbReference>
<sequence>MRFGLFGINNGALATNPADAVRVAVAAEQAGWESLWASEHYVLPDPPVPEAPLPPDAPILDPFVALSNVAAHTSSILLGTGVLVLPLHTPLVLAKKVASLDRVSGGRLQLGVGVGYLEPEFRALGTSLAERGERTVECLDAMAAVWGDRDFKGRHVEFAQVRAEPKPVQDPVPVHFGGQVAASFRRAVTRGTGWYGWSLDVEAAGKFIAELGRFERPQGLAPLEISVTPPPRSRIDRAAVDAYAELGVTRLVLVPQWSEVDSVLEFVDDVAALF</sequence>
<dbReference type="PANTHER" id="PTHR42847">
    <property type="entry name" value="ALKANESULFONATE MONOOXYGENASE"/>
    <property type="match status" value="1"/>
</dbReference>
<reference evidence="6 7" key="1">
    <citation type="submission" date="2016-10" db="EMBL/GenBank/DDBJ databases">
        <authorList>
            <person name="de Groot N.N."/>
        </authorList>
    </citation>
    <scope>NUCLEOTIDE SEQUENCE [LARGE SCALE GENOMIC DNA]</scope>
    <source>
        <strain evidence="6 7">CPCC 202699</strain>
    </source>
</reference>
<dbReference type="Pfam" id="PF00296">
    <property type="entry name" value="Bac_luciferase"/>
    <property type="match status" value="1"/>
</dbReference>
<dbReference type="InterPro" id="IPR011251">
    <property type="entry name" value="Luciferase-like_dom"/>
</dbReference>
<protein>
    <submittedName>
        <fullName evidence="6">Probable F420-dependent oxidoreductase, Rv2161c family</fullName>
    </submittedName>
</protein>
<evidence type="ECO:0000256" key="2">
    <source>
        <dbReference type="ARBA" id="ARBA00022643"/>
    </source>
</evidence>
<evidence type="ECO:0000313" key="6">
    <source>
        <dbReference type="EMBL" id="SDZ07756.1"/>
    </source>
</evidence>
<dbReference type="SUPFAM" id="SSF51679">
    <property type="entry name" value="Bacterial luciferase-like"/>
    <property type="match status" value="1"/>
</dbReference>
<evidence type="ECO:0000256" key="4">
    <source>
        <dbReference type="ARBA" id="ARBA00023033"/>
    </source>
</evidence>
<dbReference type="InterPro" id="IPR019921">
    <property type="entry name" value="Lucif-like_OxRdtase_Rv2161c"/>
</dbReference>
<proteinExistence type="predicted"/>
<evidence type="ECO:0000256" key="3">
    <source>
        <dbReference type="ARBA" id="ARBA00023002"/>
    </source>
</evidence>
<dbReference type="GO" id="GO:0046306">
    <property type="term" value="P:alkanesulfonate catabolic process"/>
    <property type="evidence" value="ECO:0007669"/>
    <property type="project" value="TreeGrafter"/>
</dbReference>
<keyword evidence="1" id="KW-0285">Flavoprotein</keyword>
<keyword evidence="7" id="KW-1185">Reference proteome</keyword>
<dbReference type="NCBIfam" id="TIGR03619">
    <property type="entry name" value="F420_Rv2161c"/>
    <property type="match status" value="1"/>
</dbReference>
<keyword evidence="3" id="KW-0560">Oxidoreductase</keyword>
<keyword evidence="2" id="KW-0288">FMN</keyword>
<accession>A0A1H3Q2Z2</accession>
<gene>
    <name evidence="6" type="ORF">SAMN05421504_10982</name>
</gene>
<organism evidence="6 7">
    <name type="scientific">Amycolatopsis xylanica</name>
    <dbReference type="NCBI Taxonomy" id="589385"/>
    <lineage>
        <taxon>Bacteria</taxon>
        <taxon>Bacillati</taxon>
        <taxon>Actinomycetota</taxon>
        <taxon>Actinomycetes</taxon>
        <taxon>Pseudonocardiales</taxon>
        <taxon>Pseudonocardiaceae</taxon>
        <taxon>Amycolatopsis</taxon>
    </lineage>
</organism>